<dbReference type="InterPro" id="IPR012001">
    <property type="entry name" value="Thiamin_PyroP_enz_TPP-bd_dom"/>
</dbReference>
<dbReference type="InterPro" id="IPR047213">
    <property type="entry name" value="TPP_PYR_PDC_IPDC-like"/>
</dbReference>
<dbReference type="PANTHER" id="PTHR43452">
    <property type="entry name" value="PYRUVATE DECARBOXYLASE"/>
    <property type="match status" value="1"/>
</dbReference>
<feature type="domain" description="Thiamine pyrophosphate enzyme central" evidence="11">
    <location>
        <begin position="199"/>
        <end position="321"/>
    </location>
</feature>
<evidence type="ECO:0000259" key="11">
    <source>
        <dbReference type="Pfam" id="PF00205"/>
    </source>
</evidence>
<keyword evidence="5" id="KW-0210">Decarboxylase</keyword>
<dbReference type="GO" id="GO:0030976">
    <property type="term" value="F:thiamine pyrophosphate binding"/>
    <property type="evidence" value="ECO:0007669"/>
    <property type="project" value="InterPro"/>
</dbReference>
<keyword evidence="8" id="KW-0456">Lyase</keyword>
<dbReference type="Proteomes" id="UP000022311">
    <property type="component" value="Unassembled WGS sequence"/>
</dbReference>
<evidence type="ECO:0000256" key="7">
    <source>
        <dbReference type="ARBA" id="ARBA00023052"/>
    </source>
</evidence>
<dbReference type="CDD" id="cd07038">
    <property type="entry name" value="TPP_PYR_PDC_IPDC_like"/>
    <property type="match status" value="1"/>
</dbReference>
<dbReference type="EMBL" id="JALD01000042">
    <property type="protein sequence ID" value="EUD11322.1"/>
    <property type="molecule type" value="Genomic_DNA"/>
</dbReference>
<accession>A0AAV3M601</accession>
<dbReference type="InterPro" id="IPR029061">
    <property type="entry name" value="THDP-binding"/>
</dbReference>
<dbReference type="GO" id="GO:0000287">
    <property type="term" value="F:magnesium ion binding"/>
    <property type="evidence" value="ECO:0007669"/>
    <property type="project" value="InterPro"/>
</dbReference>
<dbReference type="InterPro" id="IPR029035">
    <property type="entry name" value="DHS-like_NAD/FAD-binding_dom"/>
</dbReference>
<evidence type="ECO:0000256" key="4">
    <source>
        <dbReference type="ARBA" id="ARBA00022723"/>
    </source>
</evidence>
<dbReference type="PANTHER" id="PTHR43452:SF30">
    <property type="entry name" value="PYRUVATE DECARBOXYLASE ISOZYME 1-RELATED"/>
    <property type="match status" value="1"/>
</dbReference>
<dbReference type="AlphaFoldDB" id="A0AAV3M601"/>
<dbReference type="Gene3D" id="3.40.50.1220">
    <property type="entry name" value="TPP-binding domain"/>
    <property type="match status" value="1"/>
</dbReference>
<protein>
    <submittedName>
        <fullName evidence="14">Indolepyruvate decarboxylase</fullName>
    </submittedName>
</protein>
<dbReference type="FunFam" id="3.40.50.970:FF:000019">
    <property type="entry name" value="Pyruvate decarboxylase isozyme"/>
    <property type="match status" value="1"/>
</dbReference>
<keyword evidence="6 9" id="KW-0460">Magnesium</keyword>
<evidence type="ECO:0000259" key="12">
    <source>
        <dbReference type="Pfam" id="PF02775"/>
    </source>
</evidence>
<proteinExistence type="inferred from homology"/>
<name>A0AAV3M601_9GAMM</name>
<comment type="similarity">
    <text evidence="3 10">Belongs to the TPP enzyme family.</text>
</comment>
<evidence type="ECO:0000313" key="15">
    <source>
        <dbReference type="Proteomes" id="UP000022311"/>
    </source>
</evidence>
<keyword evidence="7 10" id="KW-0786">Thiamine pyrophosphate</keyword>
<evidence type="ECO:0000256" key="6">
    <source>
        <dbReference type="ARBA" id="ARBA00022842"/>
    </source>
</evidence>
<evidence type="ECO:0000256" key="5">
    <source>
        <dbReference type="ARBA" id="ARBA00022793"/>
    </source>
</evidence>
<dbReference type="GO" id="GO:0005829">
    <property type="term" value="C:cytosol"/>
    <property type="evidence" value="ECO:0007669"/>
    <property type="project" value="TreeGrafter"/>
</dbReference>
<dbReference type="InterPro" id="IPR012000">
    <property type="entry name" value="Thiamin_PyroP_enz_cen_dom"/>
</dbReference>
<organism evidence="14 15">
    <name type="scientific">Providencia alcalifaciens 205/92</name>
    <dbReference type="NCBI Taxonomy" id="1256988"/>
    <lineage>
        <taxon>Bacteria</taxon>
        <taxon>Pseudomonadati</taxon>
        <taxon>Pseudomonadota</taxon>
        <taxon>Gammaproteobacteria</taxon>
        <taxon>Enterobacterales</taxon>
        <taxon>Morganellaceae</taxon>
        <taxon>Providencia</taxon>
    </lineage>
</organism>
<dbReference type="SUPFAM" id="SSF52467">
    <property type="entry name" value="DHS-like NAD/FAD-binding domain"/>
    <property type="match status" value="1"/>
</dbReference>
<evidence type="ECO:0000256" key="3">
    <source>
        <dbReference type="ARBA" id="ARBA00007812"/>
    </source>
</evidence>
<dbReference type="Pfam" id="PF00205">
    <property type="entry name" value="TPP_enzyme_M"/>
    <property type="match status" value="1"/>
</dbReference>
<reference evidence="14 15" key="1">
    <citation type="submission" date="2014-01" db="EMBL/GenBank/DDBJ databases">
        <authorList>
            <person name="Durkin A.S."/>
            <person name="McCorrison J."/>
            <person name="Torralba M."/>
            <person name="Gillis M."/>
            <person name="Haft D.H."/>
            <person name="Methe B."/>
            <person name="Sutton G."/>
            <person name="Nelson K.E."/>
        </authorList>
    </citation>
    <scope>NUCLEOTIDE SEQUENCE [LARGE SCALE GENOMIC DNA]</scope>
    <source>
        <strain evidence="14 15">205/92</strain>
    </source>
</reference>
<feature type="binding site" evidence="9">
    <location>
        <position position="460"/>
    </location>
    <ligand>
        <name>Mg(2+)</name>
        <dbReference type="ChEBI" id="CHEBI:18420"/>
    </ligand>
</feature>
<feature type="binding site" evidence="9">
    <location>
        <position position="458"/>
    </location>
    <ligand>
        <name>Mg(2+)</name>
        <dbReference type="ChEBI" id="CHEBI:18420"/>
    </ligand>
</feature>
<comment type="cofactor">
    <cofactor evidence="1">
        <name>a metal cation</name>
        <dbReference type="ChEBI" id="CHEBI:25213"/>
    </cofactor>
</comment>
<feature type="domain" description="Thiamine pyrophosphate enzyme TPP-binding" evidence="12">
    <location>
        <begin position="378"/>
        <end position="524"/>
    </location>
</feature>
<evidence type="ECO:0000256" key="1">
    <source>
        <dbReference type="ARBA" id="ARBA00001920"/>
    </source>
</evidence>
<dbReference type="GO" id="GO:0000949">
    <property type="term" value="P:aromatic amino acid family catabolic process to alcohol via Ehrlich pathway"/>
    <property type="evidence" value="ECO:0007669"/>
    <property type="project" value="TreeGrafter"/>
</dbReference>
<gene>
    <name evidence="14" type="ORF">HMPREF1563_1612</name>
</gene>
<comment type="cofactor">
    <cofactor evidence="2">
        <name>thiamine diphosphate</name>
        <dbReference type="ChEBI" id="CHEBI:58937"/>
    </cofactor>
</comment>
<dbReference type="Pfam" id="PF02775">
    <property type="entry name" value="TPP_enzyme_C"/>
    <property type="match status" value="1"/>
</dbReference>
<dbReference type="InterPro" id="IPR012110">
    <property type="entry name" value="PDC/IPDC-like"/>
</dbReference>
<dbReference type="CDD" id="cd02005">
    <property type="entry name" value="TPP_PDC_IPDC"/>
    <property type="match status" value="1"/>
</dbReference>
<evidence type="ECO:0000256" key="8">
    <source>
        <dbReference type="ARBA" id="ARBA00023239"/>
    </source>
</evidence>
<sequence length="552" mass="60804">MTQTVIEHVLSRLQDLGINDIFGVAGDYAFPINDAVCANPNLRWVGNCNELNAAYAADGYARLKGVAALASTFAVGELSALNGIAGAYAERLPIFHLVGMPSSHIQKNQRIMHHTLGDGDFDVFYKAAQSFACAHAILTPENCVSEMNRLITHALSQRRPVYIGIPADYAVQRIAISKAKPLVLPTSRPDTLKKVISLIAHKLQNSESACALIGSLISRFDLVKETEAIIKSTHLPYATMFMDKGVLNETDPQYMGMYSGHLMNLAVADFIENCDCILNIGAAMSDVNTGCFSANILPDNLIQIMDDHVVIDSIVYTQVYIYELLNELKDILTFIPSTSIKAHGLGNPISNNEGKITSSYLYPRFEKFIKQNDIVFADTGTFSMGLGFALLPKEVSFQTQSLWGSIGWATPAALGAALAAPHRRVILATGEGSHQLTAQEISQFARWGLKPLIFVLNNDGYLIERLFCHQPEAYYNDVHPWNYAQLPATLGCKNWYCQTVTTCEELDRVLNTLERIDTAAYIEIMTDKYEASELLKKMGEIIRAGIPKAHTA</sequence>
<keyword evidence="4 9" id="KW-0479">Metal-binding</keyword>
<dbReference type="Gene3D" id="3.40.50.970">
    <property type="match status" value="2"/>
</dbReference>
<comment type="cofactor">
    <cofactor evidence="9">
        <name>Mg(2+)</name>
        <dbReference type="ChEBI" id="CHEBI:18420"/>
    </cofactor>
    <text evidence="9">Binds 1 Mg(2+) per subunit.</text>
</comment>
<evidence type="ECO:0000259" key="13">
    <source>
        <dbReference type="Pfam" id="PF02776"/>
    </source>
</evidence>
<dbReference type="SUPFAM" id="SSF52518">
    <property type="entry name" value="Thiamin diphosphate-binding fold (THDP-binding)"/>
    <property type="match status" value="2"/>
</dbReference>
<dbReference type="InterPro" id="IPR047214">
    <property type="entry name" value="TPP_PDC_IPDC"/>
</dbReference>
<feature type="domain" description="Thiamine pyrophosphate enzyme N-terminal TPP-binding" evidence="13">
    <location>
        <begin position="4"/>
        <end position="113"/>
    </location>
</feature>
<dbReference type="PIRSF" id="PIRSF036565">
    <property type="entry name" value="Pyruvt_ip_decrb"/>
    <property type="match status" value="1"/>
</dbReference>
<dbReference type="InterPro" id="IPR011766">
    <property type="entry name" value="TPP_enzyme_TPP-bd"/>
</dbReference>
<evidence type="ECO:0000313" key="14">
    <source>
        <dbReference type="EMBL" id="EUD11322.1"/>
    </source>
</evidence>
<dbReference type="FunFam" id="3.40.50.970:FF:000024">
    <property type="entry name" value="Pyruvate decarboxylase isozyme"/>
    <property type="match status" value="1"/>
</dbReference>
<dbReference type="RefSeq" id="WP_036961525.1">
    <property type="nucleotide sequence ID" value="NZ_JALD01000042.1"/>
</dbReference>
<dbReference type="Pfam" id="PF02776">
    <property type="entry name" value="TPP_enzyme_N"/>
    <property type="match status" value="1"/>
</dbReference>
<evidence type="ECO:0000256" key="2">
    <source>
        <dbReference type="ARBA" id="ARBA00001964"/>
    </source>
</evidence>
<dbReference type="GO" id="GO:0004737">
    <property type="term" value="F:pyruvate decarboxylase activity"/>
    <property type="evidence" value="ECO:0007669"/>
    <property type="project" value="TreeGrafter"/>
</dbReference>
<evidence type="ECO:0000256" key="9">
    <source>
        <dbReference type="PIRSR" id="PIRSR036565-2"/>
    </source>
</evidence>
<evidence type="ECO:0000256" key="10">
    <source>
        <dbReference type="RuleBase" id="RU362132"/>
    </source>
</evidence>
<comment type="caution">
    <text evidence="14">The sequence shown here is derived from an EMBL/GenBank/DDBJ whole genome shotgun (WGS) entry which is preliminary data.</text>
</comment>